<proteinExistence type="predicted"/>
<reference evidence="1 2" key="1">
    <citation type="submission" date="2020-08" db="EMBL/GenBank/DDBJ databases">
        <title>Sequencing the genomes of 1000 actinobacteria strains.</title>
        <authorList>
            <person name="Klenk H.-P."/>
        </authorList>
    </citation>
    <scope>NUCLEOTIDE SEQUENCE [LARGE SCALE GENOMIC DNA]</scope>
    <source>
        <strain evidence="1 2">DSM 46659</strain>
    </source>
</reference>
<evidence type="ECO:0008006" key="3">
    <source>
        <dbReference type="Google" id="ProtNLM"/>
    </source>
</evidence>
<comment type="caution">
    <text evidence="1">The sequence shown here is derived from an EMBL/GenBank/DDBJ whole genome shotgun (WGS) entry which is preliminary data.</text>
</comment>
<sequence>MNVPAKLGIYGLGLVLAFGGALGVGRLVGPITTADAQEEGAHGHAAEVPSSGAPNIPQGLQVSEGGYTLDLLAAPEEAGAEAPLSFRITGPDGEAVTDFAVEHDKPMHVILVGRDLDGYRHLHPEMRGDGVWTAPVEPDTPGPYRLFADFVPEGEKTGRVLGVDMAVPGDYRPGPLPEPAATAEVDGYEVALDGQPAAGESSELTFTVTEDGDPVTDLEPYLGSYGHLVALRDGDLAFAHVHPAGEPGDGATEPGPEITFATRLPSPGAYRLYLDFQHDGAVHTAEFTVAAGGTEGTFGTGGGSGGGHDGH</sequence>
<dbReference type="RefSeq" id="WP_184079014.1">
    <property type="nucleotide sequence ID" value="NZ_JACHDS010000001.1"/>
</dbReference>
<evidence type="ECO:0000313" key="2">
    <source>
        <dbReference type="Proteomes" id="UP000546642"/>
    </source>
</evidence>
<dbReference type="EMBL" id="JACHDS010000001">
    <property type="protein sequence ID" value="MBB6174775.1"/>
    <property type="molecule type" value="Genomic_DNA"/>
</dbReference>
<dbReference type="Proteomes" id="UP000546642">
    <property type="component" value="Unassembled WGS sequence"/>
</dbReference>
<evidence type="ECO:0000313" key="1">
    <source>
        <dbReference type="EMBL" id="MBB6174775.1"/>
    </source>
</evidence>
<dbReference type="AlphaFoldDB" id="A0A7W9YMA1"/>
<name>A0A7W9YMA1_9ACTN</name>
<protein>
    <recommendedName>
        <fullName evidence="3">Secreted protein</fullName>
    </recommendedName>
</protein>
<keyword evidence="2" id="KW-1185">Reference proteome</keyword>
<accession>A0A7W9YMA1</accession>
<organism evidence="1 2">
    <name type="scientific">Nocardiopsis mwathae</name>
    <dbReference type="NCBI Taxonomy" id="1472723"/>
    <lineage>
        <taxon>Bacteria</taxon>
        <taxon>Bacillati</taxon>
        <taxon>Actinomycetota</taxon>
        <taxon>Actinomycetes</taxon>
        <taxon>Streptosporangiales</taxon>
        <taxon>Nocardiopsidaceae</taxon>
        <taxon>Nocardiopsis</taxon>
    </lineage>
</organism>
<gene>
    <name evidence="1" type="ORF">HNR23_004835</name>
</gene>